<accession>A0A545UTJ7</accession>
<keyword evidence="3" id="KW-1185">Reference proteome</keyword>
<dbReference type="InterPro" id="IPR027417">
    <property type="entry name" value="P-loop_NTPase"/>
</dbReference>
<keyword evidence="1" id="KW-0812">Transmembrane</keyword>
<reference evidence="2 3" key="1">
    <citation type="journal article" date="2019" name="Appl. Microbiol. Biotechnol.">
        <title>Genome sequence of Isaria javanica and comparative genome analysis insights into family S53 peptidase evolution in fungal entomopathogens.</title>
        <authorList>
            <person name="Lin R."/>
            <person name="Zhang X."/>
            <person name="Xin B."/>
            <person name="Zou M."/>
            <person name="Gao Y."/>
            <person name="Qin F."/>
            <person name="Hu Q."/>
            <person name="Xie B."/>
            <person name="Cheng X."/>
        </authorList>
    </citation>
    <scope>NUCLEOTIDE SEQUENCE [LARGE SCALE GENOMIC DNA]</scope>
    <source>
        <strain evidence="2 3">IJ1G</strain>
    </source>
</reference>
<dbReference type="Gene3D" id="3.40.50.300">
    <property type="entry name" value="P-loop containing nucleotide triphosphate hydrolases"/>
    <property type="match status" value="1"/>
</dbReference>
<dbReference type="Proteomes" id="UP000315783">
    <property type="component" value="Unassembled WGS sequence"/>
</dbReference>
<gene>
    <name evidence="2" type="ORF">IF1G_08694</name>
</gene>
<evidence type="ECO:0000313" key="2">
    <source>
        <dbReference type="EMBL" id="TQV92770.1"/>
    </source>
</evidence>
<comment type="caution">
    <text evidence="2">The sequence shown here is derived from an EMBL/GenBank/DDBJ whole genome shotgun (WGS) entry which is preliminary data.</text>
</comment>
<evidence type="ECO:0000313" key="3">
    <source>
        <dbReference type="Proteomes" id="UP000315783"/>
    </source>
</evidence>
<protein>
    <submittedName>
        <fullName evidence="2">Uncharacterized protein</fullName>
    </submittedName>
</protein>
<dbReference type="AlphaFoldDB" id="A0A545UTJ7"/>
<dbReference type="STRING" id="43265.A0A545UTJ7"/>
<dbReference type="EMBL" id="SPUK01000014">
    <property type="protein sequence ID" value="TQV92770.1"/>
    <property type="molecule type" value="Genomic_DNA"/>
</dbReference>
<sequence>MSTVILATPESASTSKFNDFMQAMLKRGDVDRVVVDKSHVILDARRPEGREPEFRPRLFELGDYPSMWGLQTILILSNGHTITRNQSKLLNRLGLKHHQPTVFRIRTTQHNIRYAVHPVRPTGSNSGREPSTPIYMPNLTRVLPCVCFLLGTFLTPSKKFVPSFPAFSCHPAEPLTGKVRLLGIKLVTVETVHNMSFHSTITHILNADQLWIIVAKKTLQNSPFPKRGAFSYEYLAYSISLNMNYIVTFIKIINAGYALVLSLRSYR</sequence>
<evidence type="ECO:0000256" key="1">
    <source>
        <dbReference type="SAM" id="Phobius"/>
    </source>
</evidence>
<feature type="transmembrane region" description="Helical" evidence="1">
    <location>
        <begin position="243"/>
        <end position="263"/>
    </location>
</feature>
<name>A0A545UTJ7_9HYPO</name>
<proteinExistence type="predicted"/>
<keyword evidence="1" id="KW-1133">Transmembrane helix</keyword>
<keyword evidence="1" id="KW-0472">Membrane</keyword>
<organism evidence="2 3">
    <name type="scientific">Cordyceps javanica</name>
    <dbReference type="NCBI Taxonomy" id="43265"/>
    <lineage>
        <taxon>Eukaryota</taxon>
        <taxon>Fungi</taxon>
        <taxon>Dikarya</taxon>
        <taxon>Ascomycota</taxon>
        <taxon>Pezizomycotina</taxon>
        <taxon>Sordariomycetes</taxon>
        <taxon>Hypocreomycetidae</taxon>
        <taxon>Hypocreales</taxon>
        <taxon>Cordycipitaceae</taxon>
        <taxon>Cordyceps</taxon>
    </lineage>
</organism>